<sequence>MSDLSALQPTIFFASCTLKSLVWLPWYFLPELFHTKPQDFDDEDDPLLQDHHVLLMERICHSANIFALVGLVSFYWVNPRLFQYRQYGGWLTALLLLQCTSWLVQEFGNPLTNSKEATQPPHPYDDDIYASTVEPDEDEEPQPVMIRTTTEMLQTHRIFATVGVLLIQAYSLYYGHIPTLLRLAAEPFFVFLALLTMMLEIHVVCASVWMVSTEHHLSHHLHYWLRVVFCGTLTAVILAAAGWHRRVHTAQAKLLRKQLKTVNKTPKMKFV</sequence>
<comment type="caution">
    <text evidence="2">The sequence shown here is derived from an EMBL/GenBank/DDBJ whole genome shotgun (WGS) entry which is preliminary data.</text>
</comment>
<evidence type="ECO:0000256" key="1">
    <source>
        <dbReference type="SAM" id="Phobius"/>
    </source>
</evidence>
<dbReference type="Proteomes" id="UP001153069">
    <property type="component" value="Unassembled WGS sequence"/>
</dbReference>
<gene>
    <name evidence="2" type="ORF">SEMRO_718_G192120.1</name>
</gene>
<keyword evidence="1" id="KW-1133">Transmembrane helix</keyword>
<feature type="transmembrane region" description="Helical" evidence="1">
    <location>
        <begin position="223"/>
        <end position="243"/>
    </location>
</feature>
<organism evidence="2 3">
    <name type="scientific">Seminavis robusta</name>
    <dbReference type="NCBI Taxonomy" id="568900"/>
    <lineage>
        <taxon>Eukaryota</taxon>
        <taxon>Sar</taxon>
        <taxon>Stramenopiles</taxon>
        <taxon>Ochrophyta</taxon>
        <taxon>Bacillariophyta</taxon>
        <taxon>Bacillariophyceae</taxon>
        <taxon>Bacillariophycidae</taxon>
        <taxon>Naviculales</taxon>
        <taxon>Naviculaceae</taxon>
        <taxon>Seminavis</taxon>
    </lineage>
</organism>
<reference evidence="2" key="1">
    <citation type="submission" date="2020-06" db="EMBL/GenBank/DDBJ databases">
        <authorList>
            <consortium name="Plant Systems Biology data submission"/>
        </authorList>
    </citation>
    <scope>NUCLEOTIDE SEQUENCE</scope>
    <source>
        <strain evidence="2">D6</strain>
    </source>
</reference>
<keyword evidence="1" id="KW-0472">Membrane</keyword>
<feature type="transmembrane region" description="Helical" evidence="1">
    <location>
        <begin position="55"/>
        <end position="75"/>
    </location>
</feature>
<protein>
    <submittedName>
        <fullName evidence="2">Uncharacterized protein</fullName>
    </submittedName>
</protein>
<evidence type="ECO:0000313" key="2">
    <source>
        <dbReference type="EMBL" id="CAB9515468.1"/>
    </source>
</evidence>
<feature type="transmembrane region" description="Helical" evidence="1">
    <location>
        <begin position="158"/>
        <end position="176"/>
    </location>
</feature>
<keyword evidence="3" id="KW-1185">Reference proteome</keyword>
<accession>A0A9N8HHM1</accession>
<dbReference type="EMBL" id="CAICTM010000717">
    <property type="protein sequence ID" value="CAB9515468.1"/>
    <property type="molecule type" value="Genomic_DNA"/>
</dbReference>
<feature type="transmembrane region" description="Helical" evidence="1">
    <location>
        <begin position="12"/>
        <end position="29"/>
    </location>
</feature>
<keyword evidence="1" id="KW-0812">Transmembrane</keyword>
<proteinExistence type="predicted"/>
<name>A0A9N8HHM1_9STRA</name>
<feature type="transmembrane region" description="Helical" evidence="1">
    <location>
        <begin position="188"/>
        <end position="211"/>
    </location>
</feature>
<evidence type="ECO:0000313" key="3">
    <source>
        <dbReference type="Proteomes" id="UP001153069"/>
    </source>
</evidence>
<dbReference type="AlphaFoldDB" id="A0A9N8HHM1"/>